<dbReference type="RefSeq" id="WP_167012810.1">
    <property type="nucleotide sequence ID" value="NZ_VWXF01000001.1"/>
</dbReference>
<reference evidence="1 2" key="1">
    <citation type="journal article" date="2019" name="bioRxiv">
        <title>Bacteria contribute to plant secondary compound degradation in a generalist herbivore system.</title>
        <authorList>
            <person name="Francoeur C.B."/>
            <person name="Khadempour L."/>
            <person name="Moreira-Soto R.D."/>
            <person name="Gotting K."/>
            <person name="Book A.J."/>
            <person name="Pinto-Tomas A.A."/>
            <person name="Keefover-Ring K."/>
            <person name="Currie C.R."/>
        </authorList>
    </citation>
    <scope>NUCLEOTIDE SEQUENCE [LARGE SCALE GENOMIC DNA]</scope>
    <source>
        <strain evidence="1">Acro-835</strain>
    </source>
</reference>
<dbReference type="Proteomes" id="UP001515683">
    <property type="component" value="Unassembled WGS sequence"/>
</dbReference>
<dbReference type="SUPFAM" id="SSF75169">
    <property type="entry name" value="DsrEFH-like"/>
    <property type="match status" value="1"/>
</dbReference>
<proteinExistence type="predicted"/>
<keyword evidence="2" id="KW-1185">Reference proteome</keyword>
<protein>
    <submittedName>
        <fullName evidence="1">DsrE family protein</fullName>
    </submittedName>
</protein>
<dbReference type="PANTHER" id="PTHR37691:SF1">
    <property type="entry name" value="BLR3518 PROTEIN"/>
    <property type="match status" value="1"/>
</dbReference>
<dbReference type="PANTHER" id="PTHR37691">
    <property type="entry name" value="BLR3518 PROTEIN"/>
    <property type="match status" value="1"/>
</dbReference>
<name>A0ABX0RCK4_9GAMM</name>
<dbReference type="Gene3D" id="3.40.1260.10">
    <property type="entry name" value="DsrEFH-like"/>
    <property type="match status" value="1"/>
</dbReference>
<organism evidence="1 2">
    <name type="scientific">Candidatus Pantoea multigeneris</name>
    <dbReference type="NCBI Taxonomy" id="2608357"/>
    <lineage>
        <taxon>Bacteria</taxon>
        <taxon>Pseudomonadati</taxon>
        <taxon>Pseudomonadota</taxon>
        <taxon>Gammaproteobacteria</taxon>
        <taxon>Enterobacterales</taxon>
        <taxon>Erwiniaceae</taxon>
        <taxon>Pantoea</taxon>
    </lineage>
</organism>
<dbReference type="InterPro" id="IPR027396">
    <property type="entry name" value="DsrEFH-like"/>
</dbReference>
<evidence type="ECO:0000313" key="2">
    <source>
        <dbReference type="Proteomes" id="UP001515683"/>
    </source>
</evidence>
<evidence type="ECO:0000313" key="1">
    <source>
        <dbReference type="EMBL" id="NIF20965.1"/>
    </source>
</evidence>
<dbReference type="Pfam" id="PF02635">
    <property type="entry name" value="DsrE"/>
    <property type="match status" value="1"/>
</dbReference>
<sequence>MRSVLSYALIAIIGGAVGAGVVQAGGWYDQAATHLTQATPEPAGFWITPAIAGYGKIHYVDTPAYKPGTVSGVSNKVVFQINKYDGDLSRPNISLERVARMVNLYSAAGVPLNKLDFVVSMNGSGVLAGLTDAQYQKAYKMDNPNLPLIDELEKAGVKITVCDQSVAFEHLQREWIDTRITHTISSGTTVATLENQGYALLML</sequence>
<gene>
    <name evidence="1" type="ORF">F3J40_04995</name>
</gene>
<dbReference type="InterPro" id="IPR003787">
    <property type="entry name" value="Sulphur_relay_DsrE/F-like"/>
</dbReference>
<dbReference type="EMBL" id="VWXF01000001">
    <property type="protein sequence ID" value="NIF20965.1"/>
    <property type="molecule type" value="Genomic_DNA"/>
</dbReference>
<comment type="caution">
    <text evidence="1">The sequence shown here is derived from an EMBL/GenBank/DDBJ whole genome shotgun (WGS) entry which is preliminary data.</text>
</comment>
<accession>A0ABX0RCK4</accession>